<keyword evidence="1" id="KW-0472">Membrane</keyword>
<proteinExistence type="predicted"/>
<name>A0AA37J0W2_9FIRM</name>
<dbReference type="AlphaFoldDB" id="A0AA37J0W2"/>
<protein>
    <recommendedName>
        <fullName evidence="4">Holin</fullName>
    </recommendedName>
</protein>
<gene>
    <name evidence="2" type="ORF">JCM17207_23630</name>
</gene>
<sequence length="124" mass="13457">MVNEFLTNAFLSVLTVAVPAVSGFGLLLLRQFLSKIISDGLADEITSRLEDAVYATTQTYVDDLKASGSFNKEAQLHALALALATLLGSLSQEAKDYIEKNFGDAETYLTGRIEAEVRRQKLAA</sequence>
<accession>A0AA37J0W2</accession>
<dbReference type="EMBL" id="BQKV01000106">
    <property type="protein sequence ID" value="GJN65738.1"/>
    <property type="molecule type" value="Genomic_DNA"/>
</dbReference>
<comment type="caution">
    <text evidence="2">The sequence shown here is derived from an EMBL/GenBank/DDBJ whole genome shotgun (WGS) entry which is preliminary data.</text>
</comment>
<keyword evidence="1" id="KW-0812">Transmembrane</keyword>
<dbReference type="RefSeq" id="WP_238317948.1">
    <property type="nucleotide sequence ID" value="NZ_BQKV01000106.1"/>
</dbReference>
<evidence type="ECO:0000313" key="2">
    <source>
        <dbReference type="EMBL" id="GJN65738.1"/>
    </source>
</evidence>
<dbReference type="Proteomes" id="UP001055185">
    <property type="component" value="Unassembled WGS sequence"/>
</dbReference>
<evidence type="ECO:0008006" key="4">
    <source>
        <dbReference type="Google" id="ProtNLM"/>
    </source>
</evidence>
<keyword evidence="1" id="KW-1133">Transmembrane helix</keyword>
<feature type="transmembrane region" description="Helical" evidence="1">
    <location>
        <begin position="6"/>
        <end position="29"/>
    </location>
</feature>
<evidence type="ECO:0000313" key="3">
    <source>
        <dbReference type="Proteomes" id="UP001055185"/>
    </source>
</evidence>
<evidence type="ECO:0000256" key="1">
    <source>
        <dbReference type="SAM" id="Phobius"/>
    </source>
</evidence>
<keyword evidence="3" id="KW-1185">Reference proteome</keyword>
<reference evidence="2" key="1">
    <citation type="journal article" date="2022" name="Int. J. Syst. Evol. Microbiol.">
        <title>Genome-based, phenotypic and chemotaxonomic classification of Faecalibacterium strains: proposal of three novel species Faecalibacterium duncaniae sp. nov., Faecalibacterium hattorii sp. nov. and Faecalibacterium gallinarum sp. nov. .</title>
        <authorList>
            <person name="Sakamoto M."/>
            <person name="Sakurai N."/>
            <person name="Tanno H."/>
            <person name="Iino T."/>
            <person name="Ohkuma M."/>
            <person name="Endo A."/>
        </authorList>
    </citation>
    <scope>NUCLEOTIDE SEQUENCE</scope>
    <source>
        <strain evidence="2">JCM 17207</strain>
    </source>
</reference>
<organism evidence="2 3">
    <name type="scientific">Faecalibacterium gallinarum</name>
    <dbReference type="NCBI Taxonomy" id="2903556"/>
    <lineage>
        <taxon>Bacteria</taxon>
        <taxon>Bacillati</taxon>
        <taxon>Bacillota</taxon>
        <taxon>Clostridia</taxon>
        <taxon>Eubacteriales</taxon>
        <taxon>Oscillospiraceae</taxon>
        <taxon>Faecalibacterium</taxon>
    </lineage>
</organism>